<dbReference type="InterPro" id="IPR015943">
    <property type="entry name" value="WD40/YVTN_repeat-like_dom_sf"/>
</dbReference>
<feature type="domain" description="GATOR2 complex protein MIO zinc-ribbon like" evidence="3">
    <location>
        <begin position="1364"/>
        <end position="1448"/>
    </location>
</feature>
<evidence type="ECO:0000259" key="3">
    <source>
        <dbReference type="Pfam" id="PF17034"/>
    </source>
</evidence>
<evidence type="ECO:0000256" key="1">
    <source>
        <dbReference type="ARBA" id="ARBA00009713"/>
    </source>
</evidence>
<dbReference type="PANTHER" id="PTHR16453">
    <property type="entry name" value="WD40 DOMAIN-CONTAINING PROTEIN MIO FAMILY MEMBER"/>
    <property type="match status" value="1"/>
</dbReference>
<dbReference type="InterPro" id="IPR031488">
    <property type="entry name" value="Zn_ribbon_mio"/>
</dbReference>
<comment type="similarity">
    <text evidence="1">Belongs to the WD repeat mio family.</text>
</comment>
<dbReference type="EMBL" id="JARK01001408">
    <property type="protein sequence ID" value="EYC07130.1"/>
    <property type="molecule type" value="Genomic_DNA"/>
</dbReference>
<comment type="caution">
    <text evidence="4">The sequence shown here is derived from an EMBL/GenBank/DDBJ whole genome shotgun (WGS) entry which is preliminary data.</text>
</comment>
<feature type="compositionally biased region" description="Acidic residues" evidence="2">
    <location>
        <begin position="877"/>
        <end position="889"/>
    </location>
</feature>
<dbReference type="STRING" id="53326.A0A016TWF0"/>
<feature type="compositionally biased region" description="Polar residues" evidence="2">
    <location>
        <begin position="891"/>
        <end position="905"/>
    </location>
</feature>
<dbReference type="CDD" id="cd16691">
    <property type="entry name" value="mRING-H2-C3H3C2_Mio"/>
    <property type="match status" value="1"/>
</dbReference>
<evidence type="ECO:0000256" key="2">
    <source>
        <dbReference type="SAM" id="MobiDB-lite"/>
    </source>
</evidence>
<evidence type="ECO:0000313" key="5">
    <source>
        <dbReference type="Proteomes" id="UP000024635"/>
    </source>
</evidence>
<feature type="region of interest" description="Disordered" evidence="2">
    <location>
        <begin position="611"/>
        <end position="644"/>
    </location>
</feature>
<evidence type="ECO:0000313" key="4">
    <source>
        <dbReference type="EMBL" id="EYC07130.1"/>
    </source>
</evidence>
<feature type="compositionally biased region" description="Acidic residues" evidence="2">
    <location>
        <begin position="24"/>
        <end position="34"/>
    </location>
</feature>
<feature type="region of interest" description="Disordered" evidence="2">
    <location>
        <begin position="517"/>
        <end position="541"/>
    </location>
</feature>
<dbReference type="InterPro" id="IPR036322">
    <property type="entry name" value="WD40_repeat_dom_sf"/>
</dbReference>
<feature type="region of interest" description="Disordered" evidence="2">
    <location>
        <begin position="1"/>
        <end position="34"/>
    </location>
</feature>
<keyword evidence="5" id="KW-1185">Reference proteome</keyword>
<accession>A0A016TWF0</accession>
<sequence>MMKVDRVCGRSQTRKRSLKSSLGDDADEEGSAEDEEVKLRLPNYHVNYRSFSGIRYAVARHSDPGGCTAAADCVMQCHTGRCYSLGCGRADPKKLRFFCPPKLFFPVMPQVRYVSERVVEVFTANATGRIELHHILHPNMPRHSIYKVESIDLTDGQPKHRITTRDFVDRTPFSVHGTFDGRIGMAKSTCSLETSKVTALEIWRGEDPIMTTRVNQLDNGLLAATNFQCVPTTSSLFVLDLISQSKISLEPRNVFNAVTSSNMLDVCWLWDHPARLLLSTTDSIRLFDIRCPNHTDQALFLDHGITHMASNKYRTHIFAGFNDEEVHIYDSRRLFGPIQRVKIPLDGKNGLSSMKWNPYLPNELLLQFRDSHRILRCNVQEMAFDPFRRLVCDSFTPEDIFPIEQIWEGTLSPDLIDARMRTYNQVVKPYKILAYGEMYDKCKDDPESPMPLCWTTPVSGSAGADNENFMVNFSDMILEEPTSPGRLRRASEFHVSTAGMTQASVLRRVHSDTYLTHKPPGADLRLKSQKPARLPTPPVRNNSPIELLRARRFQLLATPSSSTLLNRMFFEQTKAKLIGRLSRSQDSLVEENCPTRRSVLLAKTRRKSSSTVALDKPVEGADAVDSDQTPIPDTPSGPQSGAHKSISYVGTGCSSFISNACGGKKREIDSVEEFESIYDEHSTNLAFAFRHLGLDLNKTEALVELQKHIEIAMNDDMNDGSEVPYVVRAHPAESRSSITGKKVDSGRRIKLQHKICSFDFAPVGYSGVLCLVEQPNGRSRLVFAPFIAYDEGFAVRPEFTKVLEETRVWESFDSIPHHLYQIMKLRLFNGMDRIDDQKPLLSIFHALTAQIPTLWMQWLLSAARKQQGYNEKRDASDVDDAITDPDDFSGNEKSSIGSEECPNTPTLDVKGLPGILQLCTLESESDVTWHDCDSAHFSFVKIARSNVRRMMMAPYCLPVSQDRIVSDERFAASTDVLQQMPVIFLCLINGDSIRFIEYTLFIRRKLGKPVFTDNPCSFLNAFHFFSTIVSRYVNKISIAEDKSSPKYVARRLRLVDKIHAFVKEHTGSLTLNPFFIPMLLIIRGELTSTHPEAFTKIVLESEGIPLGLRIAWCVNLLPTCKMKEALHFLFQRSTGMERLQFVGLGRHPDALQVLSEYLYSTQDCQVVSHLLVAGRCFEEDDPGYQEKKSVENINLTVDDASTKEIGSIGTPSLYTMFSTSYLLVADEMEDLLHLAHAEFCRYSYILQRMGKYCFRRKMLSLVPQIYWPDFKTSVDISCTFCGSSYEAALRNAELAVTDQIVQVRSRSSVGRATTSRSSASISGTSIGPTMSLSLSSAAPSDSETSTNTAIAEPLSYDYNGVDGGTEAEIKRAPDSACPQCRKSYPRCCLCGLSYGTPVNDYDHPAGTFSMMFSTCLMCSHGGHTKHIISWFEKEDVCPVLGCDCRCLHLENGIGGRIRQTIMTPF</sequence>
<dbReference type="PANTHER" id="PTHR16453:SF9">
    <property type="entry name" value="GATOR COMPLEX PROTEIN MIOS"/>
    <property type="match status" value="1"/>
</dbReference>
<dbReference type="InterPro" id="IPR037593">
    <property type="entry name" value="MIOS/Sea4"/>
</dbReference>
<dbReference type="OrthoDB" id="311712at2759"/>
<gene>
    <name evidence="4" type="primary">Acey_s0072.g699</name>
    <name evidence="4" type="ORF">Y032_0072g699</name>
</gene>
<protein>
    <recommendedName>
        <fullName evidence="3">GATOR2 complex protein MIO zinc-ribbon like domain-containing protein</fullName>
    </recommendedName>
</protein>
<organism evidence="4 5">
    <name type="scientific">Ancylostoma ceylanicum</name>
    <dbReference type="NCBI Taxonomy" id="53326"/>
    <lineage>
        <taxon>Eukaryota</taxon>
        <taxon>Metazoa</taxon>
        <taxon>Ecdysozoa</taxon>
        <taxon>Nematoda</taxon>
        <taxon>Chromadorea</taxon>
        <taxon>Rhabditida</taxon>
        <taxon>Rhabditina</taxon>
        <taxon>Rhabditomorpha</taxon>
        <taxon>Strongyloidea</taxon>
        <taxon>Ancylostomatidae</taxon>
        <taxon>Ancylostomatinae</taxon>
        <taxon>Ancylostoma</taxon>
    </lineage>
</organism>
<reference evidence="5" key="1">
    <citation type="journal article" date="2015" name="Nat. Genet.">
        <title>The genome and transcriptome of the zoonotic hookworm Ancylostoma ceylanicum identify infection-specific gene families.</title>
        <authorList>
            <person name="Schwarz E.M."/>
            <person name="Hu Y."/>
            <person name="Antoshechkin I."/>
            <person name="Miller M.M."/>
            <person name="Sternberg P.W."/>
            <person name="Aroian R.V."/>
        </authorList>
    </citation>
    <scope>NUCLEOTIDE SEQUENCE</scope>
    <source>
        <strain evidence="5">HY135</strain>
    </source>
</reference>
<proteinExistence type="inferred from homology"/>
<dbReference type="Pfam" id="PF17034">
    <property type="entry name" value="zinc_ribbon_16"/>
    <property type="match status" value="1"/>
</dbReference>
<dbReference type="GO" id="GO:1904263">
    <property type="term" value="P:positive regulation of TORC1 signaling"/>
    <property type="evidence" value="ECO:0007669"/>
    <property type="project" value="TreeGrafter"/>
</dbReference>
<dbReference type="SUPFAM" id="SSF50978">
    <property type="entry name" value="WD40 repeat-like"/>
    <property type="match status" value="1"/>
</dbReference>
<dbReference type="GO" id="GO:0034198">
    <property type="term" value="P:cellular response to amino acid starvation"/>
    <property type="evidence" value="ECO:0007669"/>
    <property type="project" value="TreeGrafter"/>
</dbReference>
<feature type="compositionally biased region" description="Polar residues" evidence="2">
    <location>
        <begin position="626"/>
        <end position="639"/>
    </location>
</feature>
<feature type="region of interest" description="Disordered" evidence="2">
    <location>
        <begin position="870"/>
        <end position="905"/>
    </location>
</feature>
<dbReference type="Gene3D" id="2.130.10.10">
    <property type="entry name" value="YVTN repeat-like/Quinoprotein amine dehydrogenase"/>
    <property type="match status" value="1"/>
</dbReference>
<name>A0A016TWF0_9BILA</name>
<dbReference type="Proteomes" id="UP000024635">
    <property type="component" value="Unassembled WGS sequence"/>
</dbReference>
<dbReference type="GO" id="GO:0005737">
    <property type="term" value="C:cytoplasm"/>
    <property type="evidence" value="ECO:0007669"/>
    <property type="project" value="TreeGrafter"/>
</dbReference>